<sequence length="38" mass="4300">MVRMITTMDKCSRCPRVLNHNCSRCPLVVAINPRVSVV</sequence>
<reference evidence="1" key="2">
    <citation type="journal article" date="2015" name="Data Brief">
        <title>Shoot transcriptome of the giant reed, Arundo donax.</title>
        <authorList>
            <person name="Barrero R.A."/>
            <person name="Guerrero F.D."/>
            <person name="Moolhuijzen P."/>
            <person name="Goolsby J.A."/>
            <person name="Tidwell J."/>
            <person name="Bellgard S.E."/>
            <person name="Bellgard M.I."/>
        </authorList>
    </citation>
    <scope>NUCLEOTIDE SEQUENCE</scope>
    <source>
        <tissue evidence="1">Shoot tissue taken approximately 20 cm above the soil surface</tissue>
    </source>
</reference>
<evidence type="ECO:0000313" key="1">
    <source>
        <dbReference type="EMBL" id="JAD93598.1"/>
    </source>
</evidence>
<name>A0A0A9E3N2_ARUDO</name>
<dbReference type="EMBL" id="GBRH01204297">
    <property type="protein sequence ID" value="JAD93598.1"/>
    <property type="molecule type" value="Transcribed_RNA"/>
</dbReference>
<reference evidence="1" key="1">
    <citation type="submission" date="2014-09" db="EMBL/GenBank/DDBJ databases">
        <authorList>
            <person name="Magalhaes I.L.F."/>
            <person name="Oliveira U."/>
            <person name="Santos F.R."/>
            <person name="Vidigal T.H.D.A."/>
            <person name="Brescovit A.D."/>
            <person name="Santos A.J."/>
        </authorList>
    </citation>
    <scope>NUCLEOTIDE SEQUENCE</scope>
    <source>
        <tissue evidence="1">Shoot tissue taken approximately 20 cm above the soil surface</tissue>
    </source>
</reference>
<organism evidence="1">
    <name type="scientific">Arundo donax</name>
    <name type="common">Giant reed</name>
    <name type="synonym">Donax arundinaceus</name>
    <dbReference type="NCBI Taxonomy" id="35708"/>
    <lineage>
        <taxon>Eukaryota</taxon>
        <taxon>Viridiplantae</taxon>
        <taxon>Streptophyta</taxon>
        <taxon>Embryophyta</taxon>
        <taxon>Tracheophyta</taxon>
        <taxon>Spermatophyta</taxon>
        <taxon>Magnoliopsida</taxon>
        <taxon>Liliopsida</taxon>
        <taxon>Poales</taxon>
        <taxon>Poaceae</taxon>
        <taxon>PACMAD clade</taxon>
        <taxon>Arundinoideae</taxon>
        <taxon>Arundineae</taxon>
        <taxon>Arundo</taxon>
    </lineage>
</organism>
<protein>
    <submittedName>
        <fullName evidence="1">OEP80</fullName>
    </submittedName>
</protein>
<dbReference type="AlphaFoldDB" id="A0A0A9E3N2"/>
<proteinExistence type="predicted"/>
<accession>A0A0A9E3N2</accession>